<feature type="compositionally biased region" description="Basic and acidic residues" evidence="2">
    <location>
        <begin position="242"/>
        <end position="251"/>
    </location>
</feature>
<feature type="chain" id="PRO_5046727376" description="WD40 repeat protein" evidence="3">
    <location>
        <begin position="31"/>
        <end position="304"/>
    </location>
</feature>
<organism evidence="4 5">
    <name type="scientific">Kitasatospora cystarginea</name>
    <dbReference type="NCBI Taxonomy" id="58350"/>
    <lineage>
        <taxon>Bacteria</taxon>
        <taxon>Bacillati</taxon>
        <taxon>Actinomycetota</taxon>
        <taxon>Actinomycetes</taxon>
        <taxon>Kitasatosporales</taxon>
        <taxon>Streptomycetaceae</taxon>
        <taxon>Kitasatospora</taxon>
    </lineage>
</organism>
<keyword evidence="3" id="KW-0732">Signal</keyword>
<accession>A0ABN3E109</accession>
<dbReference type="InterPro" id="IPR011042">
    <property type="entry name" value="6-blade_b-propeller_TolB-like"/>
</dbReference>
<feature type="signal peptide" evidence="3">
    <location>
        <begin position="1"/>
        <end position="30"/>
    </location>
</feature>
<sequence>MSTRNRLRSAVAVALTATSAALLTIGAATAANAATAPKGLTISNGTKYVVINGKQVDFGVPVRDLAWSPDGSKAAFIDGADGSLVVSAANGSHRVVVAKNPGHQIWSHPTWQVAAADTRNHVPAKNNIIFAATKGGVATLQKVPATAVNGKPVKLPLNTFSGPDEDQLPQTGNLWPNAGGKIGSIAYANTGTGDVYIRDEYLRQEGGSLTKGSQPALSPDGDKVVFVRSVDGHDHLFERDLHSQAPTDKDLTPGSTRNYVQPTWSPDGKTIAARTTGGIATVPADGSAKPALVSTHTGMPAFRR</sequence>
<proteinExistence type="inferred from homology"/>
<dbReference type="EMBL" id="BAAATR010000011">
    <property type="protein sequence ID" value="GAA2246051.1"/>
    <property type="molecule type" value="Genomic_DNA"/>
</dbReference>
<dbReference type="PANTHER" id="PTHR36842:SF1">
    <property type="entry name" value="PROTEIN TOLB"/>
    <property type="match status" value="1"/>
</dbReference>
<evidence type="ECO:0000313" key="5">
    <source>
        <dbReference type="Proteomes" id="UP001500305"/>
    </source>
</evidence>
<feature type="compositionally biased region" description="Polar residues" evidence="2">
    <location>
        <begin position="253"/>
        <end position="264"/>
    </location>
</feature>
<gene>
    <name evidence="4" type="ORF">GCM10010430_30000</name>
</gene>
<comment type="similarity">
    <text evidence="1">Belongs to the TolB family.</text>
</comment>
<name>A0ABN3E109_9ACTN</name>
<dbReference type="InterPro" id="IPR011659">
    <property type="entry name" value="WD40"/>
</dbReference>
<comment type="caution">
    <text evidence="4">The sequence shown here is derived from an EMBL/GenBank/DDBJ whole genome shotgun (WGS) entry which is preliminary data.</text>
</comment>
<reference evidence="4 5" key="1">
    <citation type="journal article" date="2019" name="Int. J. Syst. Evol. Microbiol.">
        <title>The Global Catalogue of Microorganisms (GCM) 10K type strain sequencing project: providing services to taxonomists for standard genome sequencing and annotation.</title>
        <authorList>
            <consortium name="The Broad Institute Genomics Platform"/>
            <consortium name="The Broad Institute Genome Sequencing Center for Infectious Disease"/>
            <person name="Wu L."/>
            <person name="Ma J."/>
        </authorList>
    </citation>
    <scope>NUCLEOTIDE SEQUENCE [LARGE SCALE GENOMIC DNA]</scope>
    <source>
        <strain evidence="4 5">JCM 7356</strain>
    </source>
</reference>
<dbReference type="Pfam" id="PF07676">
    <property type="entry name" value="PD40"/>
    <property type="match status" value="2"/>
</dbReference>
<evidence type="ECO:0000256" key="3">
    <source>
        <dbReference type="SAM" id="SignalP"/>
    </source>
</evidence>
<dbReference type="Proteomes" id="UP001500305">
    <property type="component" value="Unassembled WGS sequence"/>
</dbReference>
<evidence type="ECO:0000313" key="4">
    <source>
        <dbReference type="EMBL" id="GAA2246051.1"/>
    </source>
</evidence>
<dbReference type="SUPFAM" id="SSF82171">
    <property type="entry name" value="DPP6 N-terminal domain-like"/>
    <property type="match status" value="1"/>
</dbReference>
<evidence type="ECO:0000256" key="2">
    <source>
        <dbReference type="SAM" id="MobiDB-lite"/>
    </source>
</evidence>
<evidence type="ECO:0000256" key="1">
    <source>
        <dbReference type="ARBA" id="ARBA00009820"/>
    </source>
</evidence>
<evidence type="ECO:0008006" key="6">
    <source>
        <dbReference type="Google" id="ProtNLM"/>
    </source>
</evidence>
<keyword evidence="5" id="KW-1185">Reference proteome</keyword>
<dbReference type="PANTHER" id="PTHR36842">
    <property type="entry name" value="PROTEIN TOLB HOMOLOG"/>
    <property type="match status" value="1"/>
</dbReference>
<protein>
    <recommendedName>
        <fullName evidence="6">WD40 repeat protein</fullName>
    </recommendedName>
</protein>
<feature type="region of interest" description="Disordered" evidence="2">
    <location>
        <begin position="242"/>
        <end position="268"/>
    </location>
</feature>
<dbReference type="RefSeq" id="WP_344636854.1">
    <property type="nucleotide sequence ID" value="NZ_BAAATR010000011.1"/>
</dbReference>
<dbReference type="Gene3D" id="2.120.10.30">
    <property type="entry name" value="TolB, C-terminal domain"/>
    <property type="match status" value="2"/>
</dbReference>